<dbReference type="EMBL" id="BX842648">
    <property type="protein sequence ID" value="CAE78734.1"/>
    <property type="molecule type" value="Genomic_DNA"/>
</dbReference>
<accession>Q6MPR3</accession>
<evidence type="ECO:0000313" key="4">
    <source>
        <dbReference type="Proteomes" id="UP000008080"/>
    </source>
</evidence>
<dbReference type="PANTHER" id="PTHR38477">
    <property type="entry name" value="HYPOTHETICAL EXPORTED PROTEIN"/>
    <property type="match status" value="1"/>
</dbReference>
<evidence type="ECO:0000313" key="3">
    <source>
        <dbReference type="EMBL" id="CAE78734.1"/>
    </source>
</evidence>
<feature type="region of interest" description="Disordered" evidence="1">
    <location>
        <begin position="29"/>
        <end position="81"/>
    </location>
</feature>
<reference evidence="3 4" key="1">
    <citation type="journal article" date="2004" name="Science">
        <title>A predator unmasked: life cycle of Bdellovibrio bacteriovorus from a genomic perspective.</title>
        <authorList>
            <person name="Rendulic S."/>
            <person name="Jagtap P."/>
            <person name="Rosinus A."/>
            <person name="Eppinger M."/>
            <person name="Baar C."/>
            <person name="Lanz C."/>
            <person name="Keller H."/>
            <person name="Lambert C."/>
            <person name="Evans K.J."/>
            <person name="Goesmann A."/>
            <person name="Meyer F."/>
            <person name="Sockett R.E."/>
            <person name="Schuster S.C."/>
        </authorList>
    </citation>
    <scope>NUCLEOTIDE SEQUENCE [LARGE SCALE GENOMIC DNA]</scope>
    <source>
        <strain evidence="4">ATCC 15356 / DSM 50701 / NCIMB 9529 / HD100</strain>
    </source>
</reference>
<dbReference type="Proteomes" id="UP000008080">
    <property type="component" value="Chromosome"/>
</dbReference>
<gene>
    <name evidence="3" type="ordered locus">Bd0782</name>
</gene>
<dbReference type="Pfam" id="PF13645">
    <property type="entry name" value="YkuD_2"/>
    <property type="match status" value="1"/>
</dbReference>
<evidence type="ECO:0008006" key="5">
    <source>
        <dbReference type="Google" id="ProtNLM"/>
    </source>
</evidence>
<dbReference type="RefSeq" id="WP_011163336.1">
    <property type="nucleotide sequence ID" value="NC_005363.1"/>
</dbReference>
<evidence type="ECO:0000256" key="2">
    <source>
        <dbReference type="SAM" id="SignalP"/>
    </source>
</evidence>
<dbReference type="HOGENOM" id="CLU_080995_2_1_7"/>
<name>Q6MPR3_BDEBA</name>
<protein>
    <recommendedName>
        <fullName evidence="5">Murein L,D-transpeptidase catalytic domain family protein</fullName>
    </recommendedName>
</protein>
<dbReference type="PANTHER" id="PTHR38477:SF1">
    <property type="entry name" value="MUREIN L,D-TRANSPEPTIDASE CATALYTIC DOMAIN FAMILY PROTEIN"/>
    <property type="match status" value="1"/>
</dbReference>
<keyword evidence="4" id="KW-1185">Reference proteome</keyword>
<dbReference type="KEGG" id="bba:Bd0782"/>
<dbReference type="InterPro" id="IPR032676">
    <property type="entry name" value="YkuD_2"/>
</dbReference>
<keyword evidence="2" id="KW-0732">Signal</keyword>
<dbReference type="GeneID" id="93011861"/>
<feature type="compositionally biased region" description="Polar residues" evidence="1">
    <location>
        <begin position="37"/>
        <end position="59"/>
    </location>
</feature>
<feature type="signal peptide" evidence="2">
    <location>
        <begin position="1"/>
        <end position="20"/>
    </location>
</feature>
<dbReference type="STRING" id="264462.Bd0782"/>
<dbReference type="eggNOG" id="COG1376">
    <property type="taxonomic scope" value="Bacteria"/>
</dbReference>
<proteinExistence type="predicted"/>
<organism evidence="3 4">
    <name type="scientific">Bdellovibrio bacteriovorus (strain ATCC 15356 / DSM 50701 / NCIMB 9529 / HD100)</name>
    <dbReference type="NCBI Taxonomy" id="264462"/>
    <lineage>
        <taxon>Bacteria</taxon>
        <taxon>Pseudomonadati</taxon>
        <taxon>Bdellovibrionota</taxon>
        <taxon>Bdellovibrionia</taxon>
        <taxon>Bdellovibrionales</taxon>
        <taxon>Pseudobdellovibrionaceae</taxon>
        <taxon>Bdellovibrio</taxon>
    </lineage>
</organism>
<dbReference type="AlphaFoldDB" id="Q6MPR3"/>
<sequence>MMSFLRIKTLAVLSTTLLLAACGPGIPVLPDDPNNEPAAQQPSDGNSAQGGTELPSTETPGLVEPETPPPVATNPNDDVLSQYQHLDPNHIVPTKALETAVLYFHENKAKFKNQAVMSILDFSQKSTQKRWYFIDMKTGAVWNVHVSHGKGSDSNHDGFAEKFSNVEGSNASSLGFYKTAETYQGSNGYSLRLDGLSTTNSNARSRAIVVHGANYVQDSNVIQGRSWGCPAVSQANRDKVINLIKGGSLLYAFK</sequence>
<feature type="chain" id="PRO_5004276521" description="Murein L,D-transpeptidase catalytic domain family protein" evidence="2">
    <location>
        <begin position="21"/>
        <end position="254"/>
    </location>
</feature>
<evidence type="ECO:0000256" key="1">
    <source>
        <dbReference type="SAM" id="MobiDB-lite"/>
    </source>
</evidence>
<dbReference type="PROSITE" id="PS51257">
    <property type="entry name" value="PROKAR_LIPOPROTEIN"/>
    <property type="match status" value="1"/>
</dbReference>